<dbReference type="Gene3D" id="2.60.120.40">
    <property type="match status" value="1"/>
</dbReference>
<dbReference type="EMBL" id="QXFW01001530">
    <property type="protein sequence ID" value="KAE8989415.1"/>
    <property type="molecule type" value="Genomic_DNA"/>
</dbReference>
<dbReference type="EMBL" id="QXFX01001493">
    <property type="protein sequence ID" value="KAE9089375.1"/>
    <property type="molecule type" value="Genomic_DNA"/>
</dbReference>
<dbReference type="AlphaFoldDB" id="A0A6A3XKL5"/>
<dbReference type="Proteomes" id="UP000429523">
    <property type="component" value="Unassembled WGS sequence"/>
</dbReference>
<evidence type="ECO:0000313" key="5">
    <source>
        <dbReference type="EMBL" id="KAE9193912.1"/>
    </source>
</evidence>
<dbReference type="Proteomes" id="UP000433483">
    <property type="component" value="Unassembled WGS sequence"/>
</dbReference>
<dbReference type="Proteomes" id="UP000441208">
    <property type="component" value="Unassembled WGS sequence"/>
</dbReference>
<name>A0A6A3XKL5_9STRA</name>
<evidence type="ECO:0000313" key="4">
    <source>
        <dbReference type="EMBL" id="KAE9091256.1"/>
    </source>
</evidence>
<protein>
    <submittedName>
        <fullName evidence="7">Uncharacterized protein</fullName>
    </submittedName>
</protein>
<dbReference type="OrthoDB" id="100955at2759"/>
<comment type="caution">
    <text evidence="7">The sequence shown here is derived from an EMBL/GenBank/DDBJ whole genome shotgun (WGS) entry which is preliminary data.</text>
</comment>
<proteinExistence type="predicted"/>
<evidence type="ECO:0000313" key="8">
    <source>
        <dbReference type="EMBL" id="KAE9294132.1"/>
    </source>
</evidence>
<dbReference type="Proteomes" id="UP000460718">
    <property type="component" value="Unassembled WGS sequence"/>
</dbReference>
<evidence type="ECO:0000313" key="7">
    <source>
        <dbReference type="EMBL" id="KAE9202886.1"/>
    </source>
</evidence>
<evidence type="ECO:0000313" key="13">
    <source>
        <dbReference type="Proteomes" id="UP000441208"/>
    </source>
</evidence>
<evidence type="ECO:0000313" key="1">
    <source>
        <dbReference type="EMBL" id="KAE8929064.1"/>
    </source>
</evidence>
<evidence type="ECO:0000313" key="9">
    <source>
        <dbReference type="Proteomes" id="UP000429523"/>
    </source>
</evidence>
<dbReference type="EMBL" id="QXGC01001502">
    <property type="protein sequence ID" value="KAE9201593.1"/>
    <property type="molecule type" value="Genomic_DNA"/>
</dbReference>
<dbReference type="EMBL" id="QXFZ01001395">
    <property type="protein sequence ID" value="KAE9091256.1"/>
    <property type="molecule type" value="Genomic_DNA"/>
</dbReference>
<evidence type="ECO:0000313" key="12">
    <source>
        <dbReference type="Proteomes" id="UP000440367"/>
    </source>
</evidence>
<evidence type="ECO:0000313" key="3">
    <source>
        <dbReference type="EMBL" id="KAE9089375.1"/>
    </source>
</evidence>
<evidence type="ECO:0000313" key="15">
    <source>
        <dbReference type="Proteomes" id="UP000476176"/>
    </source>
</evidence>
<dbReference type="SUPFAM" id="SSF49842">
    <property type="entry name" value="TNF-like"/>
    <property type="match status" value="1"/>
</dbReference>
<evidence type="ECO:0000313" key="2">
    <source>
        <dbReference type="EMBL" id="KAE8989415.1"/>
    </source>
</evidence>
<evidence type="ECO:0000313" key="11">
    <source>
        <dbReference type="Proteomes" id="UP000437068"/>
    </source>
</evidence>
<dbReference type="InterPro" id="IPR008983">
    <property type="entry name" value="Tumour_necrosis_fac-like_dom"/>
</dbReference>
<evidence type="ECO:0000313" key="10">
    <source>
        <dbReference type="Proteomes" id="UP000433483"/>
    </source>
</evidence>
<reference evidence="9 10" key="1">
    <citation type="submission" date="2018-08" db="EMBL/GenBank/DDBJ databases">
        <title>Genomic investigation of the strawberry pathogen Phytophthora fragariae indicates pathogenicity is determined by transcriptional variation in three key races.</title>
        <authorList>
            <person name="Adams T.M."/>
            <person name="Armitage A.D."/>
            <person name="Sobczyk M.K."/>
            <person name="Bates H.J."/>
            <person name="Dunwell J.M."/>
            <person name="Nellist C.F."/>
            <person name="Harrison R.J."/>
        </authorList>
    </citation>
    <scope>NUCLEOTIDE SEQUENCE [LARGE SCALE GENOMIC DNA]</scope>
    <source>
        <strain evidence="8 11">A4</strain>
        <strain evidence="7 12">BC-1</strain>
        <strain evidence="6 15">BC-23</strain>
        <strain evidence="5 10">NOV-27</strain>
        <strain evidence="4 13">NOV-71</strain>
        <strain evidence="1 9">NOV-9</strain>
        <strain evidence="3 16">ONT-3</strain>
        <strain evidence="2 14">SCRP245</strain>
    </source>
</reference>
<dbReference type="Proteomes" id="UP000488956">
    <property type="component" value="Unassembled WGS sequence"/>
</dbReference>
<sequence>MSSSRDIEVEGGTAFASLPATSFRYVLQLKNDKMSIWLEDRSSKKQWYKSGMAKTDFVTSGNTITDAEAIDYLKCFQDALDSDLDKSDEAFREVSFLEGGALRLCLAIAIRVLRSTRVAKFVFNLNPLTIERIDILESKLRDQQDELDAVRLHVDGGRVLPFVQLHATSKNQLTRLIWNKVNSDDFVTGIDGKVKVSRGGVYNVCASVTGNSGGNTTVRLLKNGTCIQVSYSFPSGGFYGSTSLNSIVRMDEGDVLEVTCGFDIWDTSYLSLARVGN</sequence>
<dbReference type="EMBL" id="QXGF01001581">
    <property type="protein sequence ID" value="KAE8929064.1"/>
    <property type="molecule type" value="Genomic_DNA"/>
</dbReference>
<dbReference type="Proteomes" id="UP000476176">
    <property type="component" value="Unassembled WGS sequence"/>
</dbReference>
<dbReference type="EMBL" id="QXGE01001332">
    <property type="protein sequence ID" value="KAE9294132.1"/>
    <property type="molecule type" value="Genomic_DNA"/>
</dbReference>
<keyword evidence="10" id="KW-1185">Reference proteome</keyword>
<evidence type="ECO:0000313" key="6">
    <source>
        <dbReference type="EMBL" id="KAE9201593.1"/>
    </source>
</evidence>
<organism evidence="7 12">
    <name type="scientific">Phytophthora fragariae</name>
    <dbReference type="NCBI Taxonomy" id="53985"/>
    <lineage>
        <taxon>Eukaryota</taxon>
        <taxon>Sar</taxon>
        <taxon>Stramenopiles</taxon>
        <taxon>Oomycota</taxon>
        <taxon>Peronosporomycetes</taxon>
        <taxon>Peronosporales</taxon>
        <taxon>Peronosporaceae</taxon>
        <taxon>Phytophthora</taxon>
    </lineage>
</organism>
<dbReference type="Proteomes" id="UP000437068">
    <property type="component" value="Unassembled WGS sequence"/>
</dbReference>
<dbReference type="Proteomes" id="UP000440367">
    <property type="component" value="Unassembled WGS sequence"/>
</dbReference>
<evidence type="ECO:0000313" key="14">
    <source>
        <dbReference type="Proteomes" id="UP000460718"/>
    </source>
</evidence>
<dbReference type="EMBL" id="QXGB01001262">
    <property type="protein sequence ID" value="KAE9193912.1"/>
    <property type="molecule type" value="Genomic_DNA"/>
</dbReference>
<evidence type="ECO:0000313" key="16">
    <source>
        <dbReference type="Proteomes" id="UP000488956"/>
    </source>
</evidence>
<accession>A0A6A3XKL5</accession>
<gene>
    <name evidence="8" type="ORF">PF001_g17925</name>
    <name evidence="7" type="ORF">PF002_g21106</name>
    <name evidence="6" type="ORF">PF004_g18673</name>
    <name evidence="5" type="ORF">PF005_g17898</name>
    <name evidence="4" type="ORF">PF007_g18947</name>
    <name evidence="1" type="ORF">PF009_g20812</name>
    <name evidence="3" type="ORF">PF010_g19016</name>
    <name evidence="2" type="ORF">PF011_g18783</name>
</gene>
<dbReference type="EMBL" id="QXGD01001591">
    <property type="protein sequence ID" value="KAE9202886.1"/>
    <property type="molecule type" value="Genomic_DNA"/>
</dbReference>